<name>A0AAD4EMT3_9AGAM</name>
<accession>A0AAD4EMT3</accession>
<protein>
    <submittedName>
        <fullName evidence="2">Uncharacterized protein</fullName>
    </submittedName>
</protein>
<feature type="region of interest" description="Disordered" evidence="1">
    <location>
        <begin position="111"/>
        <end position="179"/>
    </location>
</feature>
<dbReference type="EMBL" id="JABBWK010000001">
    <property type="protein sequence ID" value="KAG1908946.1"/>
    <property type="molecule type" value="Genomic_DNA"/>
</dbReference>
<sequence length="474" mass="50742">MSSLNANIATANKAFSDAADKIEHLLGQAWQLDAGNPEHLTIVMEMGRALTQAMMSHGRSVTILSPLILSAAAELQQHMNASRTGLTGTPAWGNIRGDDIRIKTHPLFPSIRNYRRSPSASASPPRLGPSQLRKQLAMEEPEECGARSRSRPAMSKRQQQKSKAIITSDDELEEEEPASPVITEDAVELPRKITAAPVAKPMTSGPDLMEDEFANLTAEVWALRCGLSQGPRQKVARVCALQPPEDLMRRQGLRGAENEAEVGDGTVHMLPILAPLLATTWYISFFTTPAAFVAPAASQEQPPPPQVEIRAEPAPPSIPNQEMQDLRDEVAGLWATIETLLQQVANGDRQFRESLAAQDRHADLLEAELEVLCRLVVLATAQPAAGTDPLDVPPGEQAPPALTTQPPPDTPAGDMQLGTEPSLAPTEDTSIPLGATPAGTSIEANVELPTGPAMPHAEIACLPVAMKATDDAIM</sequence>
<dbReference type="GeneID" id="64670732"/>
<keyword evidence="3" id="KW-1185">Reference proteome</keyword>
<feature type="compositionally biased region" description="Acidic residues" evidence="1">
    <location>
        <begin position="168"/>
        <end position="177"/>
    </location>
</feature>
<comment type="caution">
    <text evidence="2">The sequence shown here is derived from an EMBL/GenBank/DDBJ whole genome shotgun (WGS) entry which is preliminary data.</text>
</comment>
<organism evidence="2 3">
    <name type="scientific">Suillus fuscotomentosus</name>
    <dbReference type="NCBI Taxonomy" id="1912939"/>
    <lineage>
        <taxon>Eukaryota</taxon>
        <taxon>Fungi</taxon>
        <taxon>Dikarya</taxon>
        <taxon>Basidiomycota</taxon>
        <taxon>Agaricomycotina</taxon>
        <taxon>Agaricomycetes</taxon>
        <taxon>Agaricomycetidae</taxon>
        <taxon>Boletales</taxon>
        <taxon>Suillineae</taxon>
        <taxon>Suillaceae</taxon>
        <taxon>Suillus</taxon>
    </lineage>
</organism>
<proteinExistence type="predicted"/>
<dbReference type="AlphaFoldDB" id="A0AAD4EMT3"/>
<evidence type="ECO:0000256" key="1">
    <source>
        <dbReference type="SAM" id="MobiDB-lite"/>
    </source>
</evidence>
<dbReference type="Proteomes" id="UP001195769">
    <property type="component" value="Unassembled WGS sequence"/>
</dbReference>
<evidence type="ECO:0000313" key="2">
    <source>
        <dbReference type="EMBL" id="KAG1908946.1"/>
    </source>
</evidence>
<evidence type="ECO:0000313" key="3">
    <source>
        <dbReference type="Proteomes" id="UP001195769"/>
    </source>
</evidence>
<dbReference type="RefSeq" id="XP_041234521.1">
    <property type="nucleotide sequence ID" value="XM_041376434.1"/>
</dbReference>
<gene>
    <name evidence="2" type="ORF">F5891DRAFT_974222</name>
</gene>
<feature type="region of interest" description="Disordered" evidence="1">
    <location>
        <begin position="385"/>
        <end position="428"/>
    </location>
</feature>
<feature type="compositionally biased region" description="Low complexity" evidence="1">
    <location>
        <begin position="116"/>
        <end position="125"/>
    </location>
</feature>
<reference evidence="2" key="1">
    <citation type="journal article" date="2020" name="New Phytol.">
        <title>Comparative genomics reveals dynamic genome evolution in host specialist ectomycorrhizal fungi.</title>
        <authorList>
            <person name="Lofgren L.A."/>
            <person name="Nguyen N.H."/>
            <person name="Vilgalys R."/>
            <person name="Ruytinx J."/>
            <person name="Liao H.L."/>
            <person name="Branco S."/>
            <person name="Kuo A."/>
            <person name="LaButti K."/>
            <person name="Lipzen A."/>
            <person name="Andreopoulos W."/>
            <person name="Pangilinan J."/>
            <person name="Riley R."/>
            <person name="Hundley H."/>
            <person name="Na H."/>
            <person name="Barry K."/>
            <person name="Grigoriev I.V."/>
            <person name="Stajich J.E."/>
            <person name="Kennedy P.G."/>
        </authorList>
    </citation>
    <scope>NUCLEOTIDE SEQUENCE</scope>
    <source>
        <strain evidence="2">FC203</strain>
    </source>
</reference>